<dbReference type="AlphaFoldDB" id="A0A0A9BRQ4"/>
<name>A0A0A9BRQ4_ARUDO</name>
<organism evidence="1">
    <name type="scientific">Arundo donax</name>
    <name type="common">Giant reed</name>
    <name type="synonym">Donax arundinaceus</name>
    <dbReference type="NCBI Taxonomy" id="35708"/>
    <lineage>
        <taxon>Eukaryota</taxon>
        <taxon>Viridiplantae</taxon>
        <taxon>Streptophyta</taxon>
        <taxon>Embryophyta</taxon>
        <taxon>Tracheophyta</taxon>
        <taxon>Spermatophyta</taxon>
        <taxon>Magnoliopsida</taxon>
        <taxon>Liliopsida</taxon>
        <taxon>Poales</taxon>
        <taxon>Poaceae</taxon>
        <taxon>PACMAD clade</taxon>
        <taxon>Arundinoideae</taxon>
        <taxon>Arundineae</taxon>
        <taxon>Arundo</taxon>
    </lineage>
</organism>
<accession>A0A0A9BRQ4</accession>
<sequence>MRQGSVRMLATSIWIRYGSYCCIENNIKY</sequence>
<dbReference type="EMBL" id="GBRH01234070">
    <property type="protein sequence ID" value="JAD63825.1"/>
    <property type="molecule type" value="Transcribed_RNA"/>
</dbReference>
<proteinExistence type="predicted"/>
<reference evidence="1" key="1">
    <citation type="submission" date="2014-09" db="EMBL/GenBank/DDBJ databases">
        <authorList>
            <person name="Magalhaes I.L.F."/>
            <person name="Oliveira U."/>
            <person name="Santos F.R."/>
            <person name="Vidigal T.H.D.A."/>
            <person name="Brescovit A.D."/>
            <person name="Santos A.J."/>
        </authorList>
    </citation>
    <scope>NUCLEOTIDE SEQUENCE</scope>
    <source>
        <tissue evidence="1">Shoot tissue taken approximately 20 cm above the soil surface</tissue>
    </source>
</reference>
<reference evidence="1" key="2">
    <citation type="journal article" date="2015" name="Data Brief">
        <title>Shoot transcriptome of the giant reed, Arundo donax.</title>
        <authorList>
            <person name="Barrero R.A."/>
            <person name="Guerrero F.D."/>
            <person name="Moolhuijzen P."/>
            <person name="Goolsby J.A."/>
            <person name="Tidwell J."/>
            <person name="Bellgard S.E."/>
            <person name="Bellgard M.I."/>
        </authorList>
    </citation>
    <scope>NUCLEOTIDE SEQUENCE</scope>
    <source>
        <tissue evidence="1">Shoot tissue taken approximately 20 cm above the soil surface</tissue>
    </source>
</reference>
<protein>
    <submittedName>
        <fullName evidence="1">Uncharacterized protein</fullName>
    </submittedName>
</protein>
<evidence type="ECO:0000313" key="1">
    <source>
        <dbReference type="EMBL" id="JAD63825.1"/>
    </source>
</evidence>